<dbReference type="EMBL" id="UINC01000888">
    <property type="protein sequence ID" value="SUZ62733.1"/>
    <property type="molecule type" value="Genomic_DNA"/>
</dbReference>
<accession>A0A381PB53</accession>
<name>A0A381PB53_9ZZZZ</name>
<reference evidence="1" key="1">
    <citation type="submission" date="2018-05" db="EMBL/GenBank/DDBJ databases">
        <authorList>
            <person name="Lanie J.A."/>
            <person name="Ng W.-L."/>
            <person name="Kazmierczak K.M."/>
            <person name="Andrzejewski T.M."/>
            <person name="Davidsen T.M."/>
            <person name="Wayne K.J."/>
            <person name="Tettelin H."/>
            <person name="Glass J.I."/>
            <person name="Rusch D."/>
            <person name="Podicherti R."/>
            <person name="Tsui H.-C.T."/>
            <person name="Winkler M.E."/>
        </authorList>
    </citation>
    <scope>NUCLEOTIDE SEQUENCE</scope>
</reference>
<protein>
    <submittedName>
        <fullName evidence="1">Uncharacterized protein</fullName>
    </submittedName>
</protein>
<proteinExistence type="predicted"/>
<organism evidence="1">
    <name type="scientific">marine metagenome</name>
    <dbReference type="NCBI Taxonomy" id="408172"/>
    <lineage>
        <taxon>unclassified sequences</taxon>
        <taxon>metagenomes</taxon>
        <taxon>ecological metagenomes</taxon>
    </lineage>
</organism>
<sequence length="30" mass="3201">MLGSTLMLTKVRIGTKLFAHGLADLVSLLT</sequence>
<evidence type="ECO:0000313" key="1">
    <source>
        <dbReference type="EMBL" id="SUZ62733.1"/>
    </source>
</evidence>
<dbReference type="AlphaFoldDB" id="A0A381PB53"/>
<gene>
    <name evidence="1" type="ORF">METZ01_LOCUS15587</name>
</gene>